<accession>A0ABU9J3C1</accession>
<dbReference type="Proteomes" id="UP001459204">
    <property type="component" value="Unassembled WGS sequence"/>
</dbReference>
<evidence type="ECO:0008006" key="3">
    <source>
        <dbReference type="Google" id="ProtNLM"/>
    </source>
</evidence>
<proteinExistence type="predicted"/>
<dbReference type="EMBL" id="JBBWWT010000008">
    <property type="protein sequence ID" value="MEL1265747.1"/>
    <property type="molecule type" value="Genomic_DNA"/>
</dbReference>
<dbReference type="RefSeq" id="WP_341726921.1">
    <property type="nucleotide sequence ID" value="NZ_JBBWWT010000008.1"/>
</dbReference>
<comment type="caution">
    <text evidence="1">The sequence shown here is derived from an EMBL/GenBank/DDBJ whole genome shotgun (WGS) entry which is preliminary data.</text>
</comment>
<keyword evidence="2" id="KW-1185">Reference proteome</keyword>
<name>A0ABU9J3C1_9GAMM</name>
<gene>
    <name evidence="1" type="ORF">AAD027_15435</name>
</gene>
<evidence type="ECO:0000313" key="2">
    <source>
        <dbReference type="Proteomes" id="UP001459204"/>
    </source>
</evidence>
<sequence>MGALQEAVRATYERSRRTTELSALEALMGEDVLLAIKEDEESSLRHERYYDQRVYVDAAWIDKIPLASFCSSVKDIHGLEIKSKVEVGDLLVHRTRTQMNAGSAPYVLSSRSLIVQAKITDANPVVPIGSLSKRRVTSTSKELALLEHWPEFDLFETSRSLAPIMTKLKINASDPHSFYGAFLRPSQEWRFGQARFGDPCRLEFHEILDALRQGEIGDDAGGTGPWARLTRGVMQAASNRMIPGYLNSELRERIQRVQTGIAGVDLRPLVDWCFPHRMAVLMIDQVDFEGHGLEQIRAEFQER</sequence>
<evidence type="ECO:0000313" key="1">
    <source>
        <dbReference type="EMBL" id="MEL1265747.1"/>
    </source>
</evidence>
<reference evidence="1 2" key="1">
    <citation type="submission" date="2024-04" db="EMBL/GenBank/DDBJ databases">
        <title>Draft genome sequence of Pseudoxanthomonas putridarboris WD12.</title>
        <authorList>
            <person name="Oh J."/>
        </authorList>
    </citation>
    <scope>NUCLEOTIDE SEQUENCE [LARGE SCALE GENOMIC DNA]</scope>
    <source>
        <strain evidence="1 2">WD12</strain>
    </source>
</reference>
<protein>
    <recommendedName>
        <fullName evidence="3">Restriction endonuclease</fullName>
    </recommendedName>
</protein>
<organism evidence="1 2">
    <name type="scientific">Pseudoxanthomonas putridarboris</name>
    <dbReference type="NCBI Taxonomy" id="752605"/>
    <lineage>
        <taxon>Bacteria</taxon>
        <taxon>Pseudomonadati</taxon>
        <taxon>Pseudomonadota</taxon>
        <taxon>Gammaproteobacteria</taxon>
        <taxon>Lysobacterales</taxon>
        <taxon>Lysobacteraceae</taxon>
        <taxon>Pseudoxanthomonas</taxon>
    </lineage>
</organism>